<proteinExistence type="predicted"/>
<protein>
    <submittedName>
        <fullName evidence="1">Uncharacterized protein</fullName>
    </submittedName>
</protein>
<accession>A0ABQ9XIH1</accession>
<gene>
    <name evidence="1" type="ORF">BLNAU_12787</name>
</gene>
<sequence>MGLTGPPSFHPDSLDEDVYTLIYAPVFPTPIPEGVENEEDKLEELSFIASSIGIAGEYLYELHLTCDDIEPVTIPPLEYELGMSSMVTLSVTNPMSIPLHLEWQSSNPLVFSIASSPTSMRHKFGEPQAVPPAFLRSLDEIHIV</sequence>
<dbReference type="EMBL" id="JARBJD010000106">
    <property type="protein sequence ID" value="KAK2952228.1"/>
    <property type="molecule type" value="Genomic_DNA"/>
</dbReference>
<reference evidence="1 2" key="1">
    <citation type="journal article" date="2022" name="bioRxiv">
        <title>Genomics of Preaxostyla Flagellates Illuminates Evolutionary Transitions and the Path Towards Mitochondrial Loss.</title>
        <authorList>
            <person name="Novak L.V.F."/>
            <person name="Treitli S.C."/>
            <person name="Pyrih J."/>
            <person name="Halakuc P."/>
            <person name="Pipaliya S.V."/>
            <person name="Vacek V."/>
            <person name="Brzon O."/>
            <person name="Soukal P."/>
            <person name="Eme L."/>
            <person name="Dacks J.B."/>
            <person name="Karnkowska A."/>
            <person name="Elias M."/>
            <person name="Hampl V."/>
        </authorList>
    </citation>
    <scope>NUCLEOTIDE SEQUENCE [LARGE SCALE GENOMIC DNA]</scope>
    <source>
        <strain evidence="1">NAU3</strain>
        <tissue evidence="1">Gut</tissue>
    </source>
</reference>
<evidence type="ECO:0000313" key="2">
    <source>
        <dbReference type="Proteomes" id="UP001281761"/>
    </source>
</evidence>
<organism evidence="1 2">
    <name type="scientific">Blattamonas nauphoetae</name>
    <dbReference type="NCBI Taxonomy" id="2049346"/>
    <lineage>
        <taxon>Eukaryota</taxon>
        <taxon>Metamonada</taxon>
        <taxon>Preaxostyla</taxon>
        <taxon>Oxymonadida</taxon>
        <taxon>Blattamonas</taxon>
    </lineage>
</organism>
<evidence type="ECO:0000313" key="1">
    <source>
        <dbReference type="EMBL" id="KAK2952228.1"/>
    </source>
</evidence>
<comment type="caution">
    <text evidence="1">The sequence shown here is derived from an EMBL/GenBank/DDBJ whole genome shotgun (WGS) entry which is preliminary data.</text>
</comment>
<dbReference type="Proteomes" id="UP001281761">
    <property type="component" value="Unassembled WGS sequence"/>
</dbReference>
<keyword evidence="2" id="KW-1185">Reference proteome</keyword>
<name>A0ABQ9XIH1_9EUKA</name>